<organism evidence="5 6">
    <name type="scientific">Thiohalocapsa halophila</name>
    <dbReference type="NCBI Taxonomy" id="69359"/>
    <lineage>
        <taxon>Bacteria</taxon>
        <taxon>Pseudomonadati</taxon>
        <taxon>Pseudomonadota</taxon>
        <taxon>Gammaproteobacteria</taxon>
        <taxon>Chromatiales</taxon>
        <taxon>Chromatiaceae</taxon>
        <taxon>Thiohalocapsa</taxon>
    </lineage>
</organism>
<dbReference type="SUPFAM" id="SSF51197">
    <property type="entry name" value="Clavaminate synthase-like"/>
    <property type="match status" value="1"/>
</dbReference>
<reference evidence="5 6" key="1">
    <citation type="journal article" date="2020" name="Microorganisms">
        <title>Osmotic Adaptation and Compatible Solute Biosynthesis of Phototrophic Bacteria as Revealed from Genome Analyses.</title>
        <authorList>
            <person name="Imhoff J.F."/>
            <person name="Rahn T."/>
            <person name="Kunzel S."/>
            <person name="Keller A."/>
            <person name="Neulinger S.C."/>
        </authorList>
    </citation>
    <scope>NUCLEOTIDE SEQUENCE [LARGE SCALE GENOMIC DNA]</scope>
    <source>
        <strain evidence="5 6">DSM 6210</strain>
    </source>
</reference>
<dbReference type="PROSITE" id="PS51184">
    <property type="entry name" value="JMJC"/>
    <property type="match status" value="1"/>
</dbReference>
<accession>A0ABS1CEE2</accession>
<keyword evidence="2" id="KW-0479">Metal-binding</keyword>
<dbReference type="Proteomes" id="UP000748752">
    <property type="component" value="Unassembled WGS sequence"/>
</dbReference>
<sequence>MLPRRLHWPAGLDASRFLADYWQRRPLLLPGAFAGIGSPIEPDELAGLACEPEVEARIVQEHGAQRPWQVSHGPFDESVFAALPETHWTLLVQDVDKHVPAVAGLLACFDFLPEWRLDDIMVSWAEDGGSVGPHLDQYDVFLVQVQGWRRWRIDTRPSPPADCVPDLDLRLLKHFQPDADWLLGPGDVLYLPPGVPHWGIAEGPCMTWSVGLRAPAWRELAADWLQYAVDALTGDGRWRDPPSAAPPDEPAALPMTLPGTMRAHIDQILAGADEGLFRRWLGCYLTEPKPNIALLPPDPPGRGRRS</sequence>
<dbReference type="Pfam" id="PF08007">
    <property type="entry name" value="JmjC_2"/>
    <property type="match status" value="1"/>
</dbReference>
<evidence type="ECO:0000256" key="3">
    <source>
        <dbReference type="ARBA" id="ARBA00023004"/>
    </source>
</evidence>
<dbReference type="PANTHER" id="PTHR13096">
    <property type="entry name" value="MINA53 MYC INDUCED NUCLEAR ANTIGEN"/>
    <property type="match status" value="1"/>
</dbReference>
<name>A0ABS1CEE2_9GAMM</name>
<dbReference type="RefSeq" id="WP_200234951.1">
    <property type="nucleotide sequence ID" value="NZ_NRRV01000010.1"/>
</dbReference>
<proteinExistence type="predicted"/>
<keyword evidence="3" id="KW-0408">Iron</keyword>
<evidence type="ECO:0000256" key="1">
    <source>
        <dbReference type="ARBA" id="ARBA00001954"/>
    </source>
</evidence>
<evidence type="ECO:0000313" key="6">
    <source>
        <dbReference type="Proteomes" id="UP000748752"/>
    </source>
</evidence>
<dbReference type="EMBL" id="NRRV01000010">
    <property type="protein sequence ID" value="MBK1630277.1"/>
    <property type="molecule type" value="Genomic_DNA"/>
</dbReference>
<evidence type="ECO:0000313" key="5">
    <source>
        <dbReference type="EMBL" id="MBK1630277.1"/>
    </source>
</evidence>
<dbReference type="PANTHER" id="PTHR13096:SF8">
    <property type="entry name" value="RIBOSOMAL OXYGENASE 1"/>
    <property type="match status" value="1"/>
</dbReference>
<feature type="domain" description="JmjC" evidence="4">
    <location>
        <begin position="101"/>
        <end position="229"/>
    </location>
</feature>
<comment type="cofactor">
    <cofactor evidence="1">
        <name>Fe(2+)</name>
        <dbReference type="ChEBI" id="CHEBI:29033"/>
    </cofactor>
</comment>
<comment type="caution">
    <text evidence="5">The sequence shown here is derived from an EMBL/GenBank/DDBJ whole genome shotgun (WGS) entry which is preliminary data.</text>
</comment>
<protein>
    <recommendedName>
        <fullName evidence="4">JmjC domain-containing protein</fullName>
    </recommendedName>
</protein>
<evidence type="ECO:0000256" key="2">
    <source>
        <dbReference type="ARBA" id="ARBA00022723"/>
    </source>
</evidence>
<dbReference type="InterPro" id="IPR039994">
    <property type="entry name" value="NO66-like"/>
</dbReference>
<keyword evidence="6" id="KW-1185">Reference proteome</keyword>
<dbReference type="Gene3D" id="3.40.366.30">
    <property type="entry name" value="50S ribosomal protein L16 arginine hydroxylase, Chain A, Domain 2"/>
    <property type="match status" value="1"/>
</dbReference>
<evidence type="ECO:0000259" key="4">
    <source>
        <dbReference type="PROSITE" id="PS51184"/>
    </source>
</evidence>
<dbReference type="InterPro" id="IPR003347">
    <property type="entry name" value="JmjC_dom"/>
</dbReference>
<dbReference type="Gene3D" id="2.60.120.650">
    <property type="entry name" value="Cupin"/>
    <property type="match status" value="1"/>
</dbReference>
<gene>
    <name evidence="5" type="ORF">CKO31_05850</name>
</gene>